<protein>
    <submittedName>
        <fullName evidence="2">Uncharacterized protein</fullName>
    </submittedName>
</protein>
<evidence type="ECO:0000313" key="3">
    <source>
        <dbReference type="Proteomes" id="UP000475862"/>
    </source>
</evidence>
<organism evidence="2 3">
    <name type="scientific">Aphis glycines</name>
    <name type="common">Soybean aphid</name>
    <dbReference type="NCBI Taxonomy" id="307491"/>
    <lineage>
        <taxon>Eukaryota</taxon>
        <taxon>Metazoa</taxon>
        <taxon>Ecdysozoa</taxon>
        <taxon>Arthropoda</taxon>
        <taxon>Hexapoda</taxon>
        <taxon>Insecta</taxon>
        <taxon>Pterygota</taxon>
        <taxon>Neoptera</taxon>
        <taxon>Paraneoptera</taxon>
        <taxon>Hemiptera</taxon>
        <taxon>Sternorrhyncha</taxon>
        <taxon>Aphidomorpha</taxon>
        <taxon>Aphidoidea</taxon>
        <taxon>Aphididae</taxon>
        <taxon>Aphidini</taxon>
        <taxon>Aphis</taxon>
        <taxon>Aphis</taxon>
    </lineage>
</organism>
<sequence>MYHLIRWYQHGFSVRNLLLRQLTFYDYLHNENLKKKTPCIIQLGKWYPGTYIEEKPKGKSCRPRSSYIVGRKRIRPGIQSATRPNMRRKRRSAQGRDTTCLSVMTSSLLSSSLMFRTAVVVPGPPNSYNSSMTTGLTFSLVSALAAFIAFNTKTTEYKEGGDNSLDARADNNWLLVERPYSLVHQRMTLYEVQREVRKRPRIVGTLARSGVWHLRPRYW</sequence>
<dbReference type="EMBL" id="VYZN01000075">
    <property type="protein sequence ID" value="KAE9523892.1"/>
    <property type="molecule type" value="Genomic_DNA"/>
</dbReference>
<keyword evidence="1" id="KW-0472">Membrane</keyword>
<feature type="transmembrane region" description="Helical" evidence="1">
    <location>
        <begin position="131"/>
        <end position="150"/>
    </location>
</feature>
<dbReference type="AlphaFoldDB" id="A0A6G0T057"/>
<keyword evidence="3" id="KW-1185">Reference proteome</keyword>
<keyword evidence="1" id="KW-0812">Transmembrane</keyword>
<accession>A0A6G0T057</accession>
<comment type="caution">
    <text evidence="2">The sequence shown here is derived from an EMBL/GenBank/DDBJ whole genome shotgun (WGS) entry which is preliminary data.</text>
</comment>
<keyword evidence="1" id="KW-1133">Transmembrane helix</keyword>
<reference evidence="2 3" key="1">
    <citation type="submission" date="2019-08" db="EMBL/GenBank/DDBJ databases">
        <title>The genome of the soybean aphid Biotype 1, its phylome, world population structure and adaptation to the North American continent.</title>
        <authorList>
            <person name="Giordano R."/>
            <person name="Donthu R.K."/>
            <person name="Hernandez A.G."/>
            <person name="Wright C.L."/>
            <person name="Zimin A.V."/>
        </authorList>
    </citation>
    <scope>NUCLEOTIDE SEQUENCE [LARGE SCALE GENOMIC DNA]</scope>
    <source>
        <tissue evidence="2">Whole aphids</tissue>
    </source>
</reference>
<gene>
    <name evidence="2" type="ORF">AGLY_015780</name>
</gene>
<dbReference type="Proteomes" id="UP000475862">
    <property type="component" value="Unassembled WGS sequence"/>
</dbReference>
<name>A0A6G0T057_APHGL</name>
<proteinExistence type="predicted"/>
<feature type="transmembrane region" description="Helical" evidence="1">
    <location>
        <begin position="98"/>
        <end position="119"/>
    </location>
</feature>
<evidence type="ECO:0000313" key="2">
    <source>
        <dbReference type="EMBL" id="KAE9523892.1"/>
    </source>
</evidence>
<evidence type="ECO:0000256" key="1">
    <source>
        <dbReference type="SAM" id="Phobius"/>
    </source>
</evidence>